<feature type="binding site" evidence="20">
    <location>
        <position position="592"/>
    </location>
    <ligand>
        <name>ATP</name>
        <dbReference type="ChEBI" id="CHEBI:30616"/>
    </ligand>
</feature>
<evidence type="ECO:0000256" key="12">
    <source>
        <dbReference type="ARBA" id="ARBA00022842"/>
    </source>
</evidence>
<keyword evidence="8 22" id="KW-0812">Transmembrane</keyword>
<dbReference type="GO" id="GO:0000287">
    <property type="term" value="F:magnesium ion binding"/>
    <property type="evidence" value="ECO:0007669"/>
    <property type="project" value="UniProtKB-UniRule"/>
</dbReference>
<dbReference type="InParanoid" id="C3YZU3"/>
<feature type="binding site" evidence="20">
    <location>
        <position position="528"/>
    </location>
    <ligand>
        <name>ATP</name>
        <dbReference type="ChEBI" id="CHEBI:30616"/>
    </ligand>
</feature>
<dbReference type="FunFam" id="3.40.1110.10:FF:000055">
    <property type="entry name" value="Phospholipid-transporting ATPase"/>
    <property type="match status" value="1"/>
</dbReference>
<keyword evidence="13 22" id="KW-1278">Translocase</keyword>
<dbReference type="Pfam" id="PF13881">
    <property type="entry name" value="Rad60-SLD_2"/>
    <property type="match status" value="1"/>
</dbReference>
<keyword evidence="7" id="KW-0597">Phosphoprotein</keyword>
<evidence type="ECO:0000313" key="25">
    <source>
        <dbReference type="EMBL" id="EEN54364.1"/>
    </source>
</evidence>
<feature type="binding site" evidence="20">
    <location>
        <position position="444"/>
    </location>
    <ligand>
        <name>ATP</name>
        <dbReference type="ChEBI" id="CHEBI:30616"/>
    </ligand>
</feature>
<evidence type="ECO:0000256" key="4">
    <source>
        <dbReference type="ARBA" id="ARBA00004555"/>
    </source>
</evidence>
<keyword evidence="14 22" id="KW-1133">Transmembrane helix</keyword>
<keyword evidence="10 20" id="KW-0547">Nucleotide-binding</keyword>
<gene>
    <name evidence="25" type="ORF">BRAFLDRAFT_69708</name>
</gene>
<dbReference type="SUPFAM" id="SSF81665">
    <property type="entry name" value="Calcium ATPase, transmembrane domain M"/>
    <property type="match status" value="1"/>
</dbReference>
<evidence type="ECO:0000256" key="8">
    <source>
        <dbReference type="ARBA" id="ARBA00022692"/>
    </source>
</evidence>
<dbReference type="InterPro" id="IPR032630">
    <property type="entry name" value="P_typ_ATPase_c"/>
</dbReference>
<evidence type="ECO:0000256" key="16">
    <source>
        <dbReference type="ARBA" id="ARBA00023136"/>
    </source>
</evidence>
<feature type="transmembrane region" description="Helical" evidence="22">
    <location>
        <begin position="879"/>
        <end position="900"/>
    </location>
</feature>
<dbReference type="PANTHER" id="PTHR24092">
    <property type="entry name" value="PROBABLE PHOSPHOLIPID-TRANSPORTING ATPASE"/>
    <property type="match status" value="1"/>
</dbReference>
<evidence type="ECO:0000256" key="22">
    <source>
        <dbReference type="RuleBase" id="RU362033"/>
    </source>
</evidence>
<comment type="subcellular location">
    <subcellularLocation>
        <location evidence="3">Cell membrane</location>
    </subcellularLocation>
    <subcellularLocation>
        <location evidence="4">Golgi apparatus</location>
    </subcellularLocation>
    <subcellularLocation>
        <location evidence="2 22">Membrane</location>
        <topology evidence="2 22">Multi-pass membrane protein</topology>
    </subcellularLocation>
</comment>
<dbReference type="Gene3D" id="3.10.20.90">
    <property type="entry name" value="Phosphatidylinositol 3-kinase Catalytic Subunit, Chain A, domain 1"/>
    <property type="match status" value="1"/>
</dbReference>
<dbReference type="InterPro" id="IPR029071">
    <property type="entry name" value="Ubiquitin-like_domsf"/>
</dbReference>
<keyword evidence="16 22" id="KW-0472">Membrane</keyword>
<dbReference type="InterPro" id="IPR039540">
    <property type="entry name" value="UBL3-like_ubiquitin_dom"/>
</dbReference>
<feature type="transmembrane region" description="Helical" evidence="22">
    <location>
        <begin position="1031"/>
        <end position="1053"/>
    </location>
</feature>
<feature type="active site" description="4-aspartylphosphate intermediate" evidence="19">
    <location>
        <position position="442"/>
    </location>
</feature>
<proteinExistence type="inferred from homology"/>
<feature type="binding site" evidence="21">
    <location>
        <position position="444"/>
    </location>
    <ligand>
        <name>Mg(2+)</name>
        <dbReference type="ChEBI" id="CHEBI:18420"/>
    </ligand>
</feature>
<feature type="binding site" evidence="20">
    <location>
        <position position="443"/>
    </location>
    <ligand>
        <name>ATP</name>
        <dbReference type="ChEBI" id="CHEBI:30616"/>
    </ligand>
</feature>
<dbReference type="eggNOG" id="KOG0206">
    <property type="taxonomic scope" value="Eukaryota"/>
</dbReference>
<dbReference type="FunFam" id="2.70.150.10:FF:000021">
    <property type="entry name" value="Phospholipid-transporting ATPase"/>
    <property type="match status" value="1"/>
</dbReference>
<dbReference type="NCBIfam" id="TIGR01652">
    <property type="entry name" value="ATPase-Plipid"/>
    <property type="match status" value="1"/>
</dbReference>
<evidence type="ECO:0000256" key="18">
    <source>
        <dbReference type="ARBA" id="ARBA00051303"/>
    </source>
</evidence>
<dbReference type="PROSITE" id="PS50053">
    <property type="entry name" value="UBIQUITIN_2"/>
    <property type="match status" value="1"/>
</dbReference>
<feature type="binding site" evidence="21">
    <location>
        <position position="826"/>
    </location>
    <ligand>
        <name>Mg(2+)</name>
        <dbReference type="ChEBI" id="CHEBI:18420"/>
    </ligand>
</feature>
<dbReference type="NCBIfam" id="TIGR01494">
    <property type="entry name" value="ATPase_P-type"/>
    <property type="match status" value="2"/>
</dbReference>
<evidence type="ECO:0000256" key="15">
    <source>
        <dbReference type="ARBA" id="ARBA00023034"/>
    </source>
</evidence>
<comment type="catalytic activity">
    <reaction evidence="17 22">
        <text>ATP + H2O + phospholipidSide 1 = ADP + phosphate + phospholipidSide 2.</text>
        <dbReference type="EC" id="7.6.2.1"/>
    </reaction>
</comment>
<evidence type="ECO:0000256" key="19">
    <source>
        <dbReference type="PIRSR" id="PIRSR606539-1"/>
    </source>
</evidence>
<dbReference type="SUPFAM" id="SSF56784">
    <property type="entry name" value="HAD-like"/>
    <property type="match status" value="1"/>
</dbReference>
<dbReference type="InterPro" id="IPR032631">
    <property type="entry name" value="P-type_ATPase_N"/>
</dbReference>
<evidence type="ECO:0000259" key="24">
    <source>
        <dbReference type="PROSITE" id="PS50053"/>
    </source>
</evidence>
<dbReference type="InterPro" id="IPR023214">
    <property type="entry name" value="HAD_sf"/>
</dbReference>
<evidence type="ECO:0000256" key="21">
    <source>
        <dbReference type="PIRSR" id="PIRSR606539-3"/>
    </source>
</evidence>
<keyword evidence="15" id="KW-0333">Golgi apparatus</keyword>
<accession>C3YZU3</accession>
<dbReference type="SFLD" id="SFLDS00003">
    <property type="entry name" value="Haloacid_Dehalogenase"/>
    <property type="match status" value="1"/>
</dbReference>
<feature type="binding site" evidence="20">
    <location>
        <position position="706"/>
    </location>
    <ligand>
        <name>ATP</name>
        <dbReference type="ChEBI" id="CHEBI:30616"/>
    </ligand>
</feature>
<name>C3YZU3_BRAFL</name>
<feature type="transmembrane region" description="Helical" evidence="22">
    <location>
        <begin position="961"/>
        <end position="979"/>
    </location>
</feature>
<evidence type="ECO:0000256" key="23">
    <source>
        <dbReference type="SAM" id="MobiDB-lite"/>
    </source>
</evidence>
<keyword evidence="12 21" id="KW-0460">Magnesium</keyword>
<dbReference type="Gene3D" id="3.40.1110.10">
    <property type="entry name" value="Calcium-transporting ATPase, cytoplasmic domain N"/>
    <property type="match status" value="1"/>
</dbReference>
<dbReference type="InterPro" id="IPR023299">
    <property type="entry name" value="ATPase_P-typ_cyto_dom_N"/>
</dbReference>
<feature type="binding site" evidence="21">
    <location>
        <position position="822"/>
    </location>
    <ligand>
        <name>Mg(2+)</name>
        <dbReference type="ChEBI" id="CHEBI:18420"/>
    </ligand>
</feature>
<dbReference type="GO" id="GO:0005524">
    <property type="term" value="F:ATP binding"/>
    <property type="evidence" value="ECO:0007669"/>
    <property type="project" value="UniProtKB-UniRule"/>
</dbReference>
<comment type="cofactor">
    <cofactor evidence="1 21">
        <name>Mg(2+)</name>
        <dbReference type="ChEBI" id="CHEBI:18420"/>
    </cofactor>
</comment>
<dbReference type="GO" id="GO:0016887">
    <property type="term" value="F:ATP hydrolysis activity"/>
    <property type="evidence" value="ECO:0007669"/>
    <property type="project" value="InterPro"/>
</dbReference>
<dbReference type="GO" id="GO:0005794">
    <property type="term" value="C:Golgi apparatus"/>
    <property type="evidence" value="ECO:0007669"/>
    <property type="project" value="UniProtKB-SubCell"/>
</dbReference>
<feature type="binding site" evidence="20">
    <location>
        <position position="442"/>
    </location>
    <ligand>
        <name>ATP</name>
        <dbReference type="ChEBI" id="CHEBI:30616"/>
    </ligand>
</feature>
<keyword evidence="11 20" id="KW-0067">ATP-binding</keyword>
<dbReference type="SUPFAM" id="SSF81653">
    <property type="entry name" value="Calcium ATPase, transduction domain A"/>
    <property type="match status" value="1"/>
</dbReference>
<dbReference type="InterPro" id="IPR001757">
    <property type="entry name" value="P_typ_ATPase"/>
</dbReference>
<keyword evidence="6" id="KW-1003">Cell membrane</keyword>
<dbReference type="FunFam" id="3.40.50.1000:FF:000010">
    <property type="entry name" value="Phospholipid-transporting ATPase"/>
    <property type="match status" value="1"/>
</dbReference>
<feature type="binding site" evidence="21">
    <location>
        <position position="442"/>
    </location>
    <ligand>
        <name>Mg(2+)</name>
        <dbReference type="ChEBI" id="CHEBI:18420"/>
    </ligand>
</feature>
<dbReference type="GO" id="GO:0090556">
    <property type="term" value="F:phosphatidylserine floppase activity"/>
    <property type="evidence" value="ECO:0007669"/>
    <property type="project" value="RHEA"/>
</dbReference>
<feature type="transmembrane region" description="Helical" evidence="22">
    <location>
        <begin position="331"/>
        <end position="353"/>
    </location>
</feature>
<dbReference type="Gene3D" id="2.70.150.10">
    <property type="entry name" value="Calcium-transporting ATPase, cytoplasmic transduction domain A"/>
    <property type="match status" value="1"/>
</dbReference>
<dbReference type="SUPFAM" id="SSF54236">
    <property type="entry name" value="Ubiquitin-like"/>
    <property type="match status" value="1"/>
</dbReference>
<dbReference type="SUPFAM" id="SSF81660">
    <property type="entry name" value="Metal cation-transporting ATPase, ATP-binding domain N"/>
    <property type="match status" value="1"/>
</dbReference>
<dbReference type="GO" id="GO:0005886">
    <property type="term" value="C:plasma membrane"/>
    <property type="evidence" value="ECO:0007669"/>
    <property type="project" value="UniProtKB-SubCell"/>
</dbReference>
<feature type="transmembrane region" description="Helical" evidence="22">
    <location>
        <begin position="999"/>
        <end position="1019"/>
    </location>
</feature>
<dbReference type="EC" id="7.6.2.1" evidence="22"/>
<organism>
    <name type="scientific">Branchiostoma floridae</name>
    <name type="common">Florida lancelet</name>
    <name type="synonym">Amphioxus</name>
    <dbReference type="NCBI Taxonomy" id="7739"/>
    <lineage>
        <taxon>Eukaryota</taxon>
        <taxon>Metazoa</taxon>
        <taxon>Chordata</taxon>
        <taxon>Cephalochordata</taxon>
        <taxon>Leptocardii</taxon>
        <taxon>Amphioxiformes</taxon>
        <taxon>Branchiostomatidae</taxon>
        <taxon>Branchiostoma</taxon>
    </lineage>
</organism>
<dbReference type="SFLD" id="SFLDF00027">
    <property type="entry name" value="p-type_atpase"/>
    <property type="match status" value="1"/>
</dbReference>
<comment type="similarity">
    <text evidence="5 22">Belongs to the cation transport ATPase (P-type) (TC 3.A.3) family. Type IV subfamily.</text>
</comment>
<evidence type="ECO:0000256" key="1">
    <source>
        <dbReference type="ARBA" id="ARBA00001946"/>
    </source>
</evidence>
<feature type="compositionally biased region" description="Pro residues" evidence="23">
    <location>
        <begin position="16"/>
        <end position="27"/>
    </location>
</feature>
<dbReference type="CDD" id="cd02073">
    <property type="entry name" value="P-type_ATPase_APLT_Dnf-like"/>
    <property type="match status" value="1"/>
</dbReference>
<dbReference type="InterPro" id="IPR006539">
    <property type="entry name" value="P-type_ATPase_IV"/>
</dbReference>
<dbReference type="Pfam" id="PF13246">
    <property type="entry name" value="Cation_ATPase"/>
    <property type="match status" value="1"/>
</dbReference>
<evidence type="ECO:0000256" key="2">
    <source>
        <dbReference type="ARBA" id="ARBA00004141"/>
    </source>
</evidence>
<evidence type="ECO:0000256" key="3">
    <source>
        <dbReference type="ARBA" id="ARBA00004236"/>
    </source>
</evidence>
<evidence type="ECO:0000256" key="11">
    <source>
        <dbReference type="ARBA" id="ARBA00022840"/>
    </source>
</evidence>
<dbReference type="InterPro" id="IPR000626">
    <property type="entry name" value="Ubiquitin-like_dom"/>
</dbReference>
<dbReference type="Pfam" id="PF00122">
    <property type="entry name" value="E1-E2_ATPase"/>
    <property type="match status" value="1"/>
</dbReference>
<feature type="binding site" evidence="20">
    <location>
        <position position="707"/>
    </location>
    <ligand>
        <name>ATP</name>
        <dbReference type="ChEBI" id="CHEBI:30616"/>
    </ligand>
</feature>
<feature type="binding site" evidence="20">
    <location>
        <position position="705"/>
    </location>
    <ligand>
        <name>ATP</name>
        <dbReference type="ChEBI" id="CHEBI:30616"/>
    </ligand>
</feature>
<protein>
    <recommendedName>
        <fullName evidence="22">Phospholipid-transporting ATPase</fullName>
        <ecNumber evidence="22">7.6.2.1</ecNumber>
    </recommendedName>
</protein>
<dbReference type="EMBL" id="GG666566">
    <property type="protein sequence ID" value="EEN54364.1"/>
    <property type="molecule type" value="Genomic_DNA"/>
</dbReference>
<reference evidence="25" key="1">
    <citation type="journal article" date="2008" name="Nature">
        <title>The amphioxus genome and the evolution of the chordate karyotype.</title>
        <authorList>
            <consortium name="US DOE Joint Genome Institute (JGI-PGF)"/>
            <person name="Putnam N.H."/>
            <person name="Butts T."/>
            <person name="Ferrier D.E.K."/>
            <person name="Furlong R.F."/>
            <person name="Hellsten U."/>
            <person name="Kawashima T."/>
            <person name="Robinson-Rechavi M."/>
            <person name="Shoguchi E."/>
            <person name="Terry A."/>
            <person name="Yu J.-K."/>
            <person name="Benito-Gutierrez E.L."/>
            <person name="Dubchak I."/>
            <person name="Garcia-Fernandez J."/>
            <person name="Gibson-Brown J.J."/>
            <person name="Grigoriev I.V."/>
            <person name="Horton A.C."/>
            <person name="de Jong P.J."/>
            <person name="Jurka J."/>
            <person name="Kapitonov V.V."/>
            <person name="Kohara Y."/>
            <person name="Kuroki Y."/>
            <person name="Lindquist E."/>
            <person name="Lucas S."/>
            <person name="Osoegawa K."/>
            <person name="Pennacchio L.A."/>
            <person name="Salamov A.A."/>
            <person name="Satou Y."/>
            <person name="Sauka-Spengler T."/>
            <person name="Schmutz J."/>
            <person name="Shin-I T."/>
            <person name="Toyoda A."/>
            <person name="Bronner-Fraser M."/>
            <person name="Fujiyama A."/>
            <person name="Holland L.Z."/>
            <person name="Holland P.W.H."/>
            <person name="Satoh N."/>
            <person name="Rokhsar D.S."/>
        </authorList>
    </citation>
    <scope>NUCLEOTIDE SEQUENCE [LARGE SCALE GENOMIC DNA]</scope>
    <source>
        <strain evidence="25">S238N-H82</strain>
        <tissue evidence="25">Testes</tissue>
    </source>
</reference>
<feature type="region of interest" description="Disordered" evidence="23">
    <location>
        <begin position="1"/>
        <end position="53"/>
    </location>
</feature>
<dbReference type="STRING" id="7739.C3YZU3"/>
<evidence type="ECO:0000256" key="20">
    <source>
        <dbReference type="PIRSR" id="PIRSR606539-2"/>
    </source>
</evidence>
<evidence type="ECO:0000256" key="7">
    <source>
        <dbReference type="ARBA" id="ARBA00022553"/>
    </source>
</evidence>
<feature type="binding site" evidence="20">
    <location>
        <position position="625"/>
    </location>
    <ligand>
        <name>ATP</name>
        <dbReference type="ChEBI" id="CHEBI:30616"/>
    </ligand>
</feature>
<feature type="binding site" evidence="20">
    <location>
        <position position="826"/>
    </location>
    <ligand>
        <name>ATP</name>
        <dbReference type="ChEBI" id="CHEBI:30616"/>
    </ligand>
</feature>
<evidence type="ECO:0000256" key="17">
    <source>
        <dbReference type="ARBA" id="ARBA00034036"/>
    </source>
</evidence>
<evidence type="ECO:0000256" key="5">
    <source>
        <dbReference type="ARBA" id="ARBA00008109"/>
    </source>
</evidence>
<dbReference type="Pfam" id="PF16209">
    <property type="entry name" value="PhoLip_ATPase_N"/>
    <property type="match status" value="1"/>
</dbReference>
<feature type="binding site" evidence="20">
    <location>
        <position position="801"/>
    </location>
    <ligand>
        <name>ATP</name>
        <dbReference type="ChEBI" id="CHEBI:30616"/>
    </ligand>
</feature>
<dbReference type="Gene3D" id="3.40.50.1000">
    <property type="entry name" value="HAD superfamily/HAD-like"/>
    <property type="match status" value="1"/>
</dbReference>
<evidence type="ECO:0000256" key="14">
    <source>
        <dbReference type="ARBA" id="ARBA00022989"/>
    </source>
</evidence>
<dbReference type="PANTHER" id="PTHR24092:SF150">
    <property type="entry name" value="PHOSPHOLIPID-TRANSPORTING ATPASE"/>
    <property type="match status" value="1"/>
</dbReference>
<feature type="domain" description="Ubiquitin-like" evidence="24">
    <location>
        <begin position="1178"/>
        <end position="1242"/>
    </location>
</feature>
<dbReference type="InterPro" id="IPR023298">
    <property type="entry name" value="ATPase_P-typ_TM_dom_sf"/>
</dbReference>
<comment type="catalytic activity">
    <reaction evidence="18">
        <text>a 1,2-diacyl-sn-glycero-3-phospho-L-serine(out) + ATP + H2O = a 1,2-diacyl-sn-glycero-3-phospho-L-serine(in) + ADP + phosphate + H(+)</text>
        <dbReference type="Rhea" id="RHEA:38567"/>
        <dbReference type="ChEBI" id="CHEBI:15377"/>
        <dbReference type="ChEBI" id="CHEBI:15378"/>
        <dbReference type="ChEBI" id="CHEBI:30616"/>
        <dbReference type="ChEBI" id="CHEBI:43474"/>
        <dbReference type="ChEBI" id="CHEBI:57262"/>
        <dbReference type="ChEBI" id="CHEBI:456216"/>
    </reaction>
    <physiologicalReaction direction="left-to-right" evidence="18">
        <dbReference type="Rhea" id="RHEA:38568"/>
    </physiologicalReaction>
</comment>
<dbReference type="InterPro" id="IPR059000">
    <property type="entry name" value="ATPase_P-type_domA"/>
</dbReference>
<dbReference type="InterPro" id="IPR036412">
    <property type="entry name" value="HAD-like_sf"/>
</dbReference>
<evidence type="ECO:0000256" key="10">
    <source>
        <dbReference type="ARBA" id="ARBA00022741"/>
    </source>
</evidence>
<feature type="binding site" evidence="20">
    <location>
        <position position="795"/>
    </location>
    <ligand>
        <name>ATP</name>
        <dbReference type="ChEBI" id="CHEBI:30616"/>
    </ligand>
</feature>
<feature type="transmembrane region" description="Helical" evidence="22">
    <location>
        <begin position="1065"/>
        <end position="1085"/>
    </location>
</feature>
<evidence type="ECO:0000256" key="13">
    <source>
        <dbReference type="ARBA" id="ARBA00022967"/>
    </source>
</evidence>
<dbReference type="PROSITE" id="PS00154">
    <property type="entry name" value="ATPASE_E1_E2"/>
    <property type="match status" value="1"/>
</dbReference>
<evidence type="ECO:0000256" key="6">
    <source>
        <dbReference type="ARBA" id="ARBA00022475"/>
    </source>
</evidence>
<dbReference type="InterPro" id="IPR018303">
    <property type="entry name" value="ATPase_P-typ_P_site"/>
</dbReference>
<dbReference type="FunCoup" id="C3YZU3">
    <property type="interactions" value="156"/>
</dbReference>
<dbReference type="PRINTS" id="PR00119">
    <property type="entry name" value="CATATPASE"/>
</dbReference>
<evidence type="ECO:0000256" key="9">
    <source>
        <dbReference type="ARBA" id="ARBA00022723"/>
    </source>
</evidence>
<dbReference type="InterPro" id="IPR044492">
    <property type="entry name" value="P_typ_ATPase_HD_dom"/>
</dbReference>
<sequence>MPVQELSEITARAASPPSPDSTTPPAPGTQGVGGYQRHGNDDDAESGATELADQQREQRTILINRPQINKFCSNKISTAKYNFFTFLPKFLFEQFRRYANAFFLFIALLQQIPDVSPTGRYTTAVPLLFILLVAAIKEVVEDYKRHRADDLVNRREVLGKFPHARSHNQFLRNGQWVSLYWTQVEVGDIVKVINGHFFPADLIIMSSSEPQGMCYVETSNLDGETNLKIKQALAQTATILTIEELSKLEGKVDLEGPNKHLYEFVGNVRLRGKMAIPLNQDQLLLRGAQLRNTQWVFGIVMYTGHETKLMQNTTSAPIKMSNLDRTTNMQILLLFLLLIALSLVSAVASEIWTNRRGAKDWYIGYSLMGPNNFGYTFLTFIILYNNLIPISLQVTLELVKFIQAIFINMDIEMYHEPSDTPAMARTSNLNEELGQVKYIFSDKTGTLTRNEMEFRKATVAGMIYGDNAESEVGRFSDPRLVENLHAGHETAPTIYEFLTTMALCHTVIPEQVPDDPNVVAYQAASPDEGALVRAAKKLGFEFNIRTPDYVIIEAMGTTEKYEVLNVLEFTSERKRMSVIVRDPKKKIKLYCKGADTVIYERLAPNQKYADVTLKHLEQFATDGLRTLCLSVTEISEAEYNAWNQKFYKAATALVDRERKVEQTAELIEKNLNLLGATAIEDKLQEGVPDSIAALRKAEIKVWVLTGDKQETAINIGYSCKLLTPDMSLLIINEDNLDATREVLRKHRESFGSTIRKEQNVGLIIDGKTLKYALSYDVAHDFMDIALSCKVAICCRVSPLQKSELVDLVKRKVQGAITLAIGDGANDVGMIQAAHVGVGISGKEGLQAANASDYSIAQFAYLNRLLFVHGAWNYMRLSKLIIYSFYKNLCLYFIEFWFAWVNGFSGQILFDRWTIALYNVSFTALPPFSLGLFERTCKANNMLRFPLLYKPSQDGAYFNAKVFWQAMGNAIFHSFLLYWFPVWAMQQDVGISDGKAGDLLVVGNMVYTYVVVTVCLKAALMSDSWTRLSHISIWGSIIAWFLCFMIYSNFWPVIPLGPDMLGQERYVLGSGVFWMGLFLIPTACLIRDVAWKALERTCFKTLLMKVQELEKARLDPESVILEAQKKTAQLIGERDGLLEHAPPAAAARPGEPGTEQHGYAFSQEEHGIVPQVSQGIQQVNLRLILVSGKTHEFQFSPNDSAADIAKHVYENWPTDWDDEKVSTHSILRLIYQGRFLHGNVTLGGQRKSGKTEESNCCVLLSSRDRRCHLTLFIPWVWKCHPTVTFTPWVWGSVTLPAIFAPRVWGMSPYSLSLPSGCGGYHPTVYLYPLGLGDVTLQPFPPGHGECQPFPLGMGNVTLQSISAPWVWGISPFRLYPLGVENITPQSISAPWVWGISPFRLYPLGVENITLQSI</sequence>
<keyword evidence="9 21" id="KW-0479">Metal-binding</keyword>
<feature type="binding site" evidence="20">
    <location>
        <position position="569"/>
    </location>
    <ligand>
        <name>ATP</name>
        <dbReference type="ChEBI" id="CHEBI:30616"/>
    </ligand>
</feature>
<dbReference type="SFLD" id="SFLDG00002">
    <property type="entry name" value="C1.7:_P-type_atpase_like"/>
    <property type="match status" value="1"/>
</dbReference>
<feature type="binding site" evidence="20">
    <location>
        <position position="825"/>
    </location>
    <ligand>
        <name>ATP</name>
        <dbReference type="ChEBI" id="CHEBI:30616"/>
    </ligand>
</feature>
<dbReference type="Pfam" id="PF16212">
    <property type="entry name" value="PhoLip_ATPase_C"/>
    <property type="match status" value="1"/>
</dbReference>
<dbReference type="InterPro" id="IPR008250">
    <property type="entry name" value="ATPase_P-typ_transduc_dom_A_sf"/>
</dbReference>